<proteinExistence type="inferred from homology"/>
<comment type="catalytic activity">
    <reaction evidence="4">
        <text>2 cob(II)yrinate a,c diamide + reduced [electron-transfer flavoprotein] + 2 ATP = 2 adenosylcob(III)yrinate a,c-diamide + 2 triphosphate + oxidized [electron-transfer flavoprotein] + 3 H(+)</text>
        <dbReference type="Rhea" id="RHEA:11528"/>
        <dbReference type="Rhea" id="RHEA-COMP:10685"/>
        <dbReference type="Rhea" id="RHEA-COMP:10686"/>
        <dbReference type="ChEBI" id="CHEBI:15378"/>
        <dbReference type="ChEBI" id="CHEBI:18036"/>
        <dbReference type="ChEBI" id="CHEBI:30616"/>
        <dbReference type="ChEBI" id="CHEBI:57692"/>
        <dbReference type="ChEBI" id="CHEBI:58307"/>
        <dbReference type="ChEBI" id="CHEBI:58503"/>
        <dbReference type="ChEBI" id="CHEBI:58537"/>
        <dbReference type="EC" id="2.5.1.17"/>
    </reaction>
</comment>
<dbReference type="InterPro" id="IPR029499">
    <property type="entry name" value="PduO-typ"/>
</dbReference>
<dbReference type="STRING" id="1618570.UT08_C0018G0045"/>
<dbReference type="EMBL" id="LBVL01000018">
    <property type="protein sequence ID" value="KKQ84439.1"/>
    <property type="molecule type" value="Genomic_DNA"/>
</dbReference>
<evidence type="ECO:0000256" key="3">
    <source>
        <dbReference type="ARBA" id="ARBA00022840"/>
    </source>
</evidence>
<evidence type="ECO:0000256" key="4">
    <source>
        <dbReference type="RuleBase" id="RU366026"/>
    </source>
</evidence>
<dbReference type="Proteomes" id="UP000034081">
    <property type="component" value="Unassembled WGS sequence"/>
</dbReference>
<dbReference type="InterPro" id="IPR016030">
    <property type="entry name" value="CblAdoTrfase-like"/>
</dbReference>
<evidence type="ECO:0000256" key="1">
    <source>
        <dbReference type="ARBA" id="ARBA00022679"/>
    </source>
</evidence>
<dbReference type="Pfam" id="PF01923">
    <property type="entry name" value="Cob_adeno_trans"/>
    <property type="match status" value="1"/>
</dbReference>
<keyword evidence="2 4" id="KW-0547">Nucleotide-binding</keyword>
<comment type="similarity">
    <text evidence="4">Belongs to the Cob(I)alamin adenosyltransferase family.</text>
</comment>
<keyword evidence="1 4" id="KW-0808">Transferase</keyword>
<dbReference type="PANTHER" id="PTHR12213:SF0">
    <property type="entry name" value="CORRINOID ADENOSYLTRANSFERASE MMAB"/>
    <property type="match status" value="1"/>
</dbReference>
<accession>A0A0G0NEV5</accession>
<dbReference type="PATRIC" id="fig|1618570.3.peg.1282"/>
<protein>
    <recommendedName>
        <fullName evidence="4">Corrinoid adenosyltransferase</fullName>
        <ecNumber evidence="4">2.5.1.17</ecNumber>
    </recommendedName>
    <alternativeName>
        <fullName evidence="4">Cob(II)alamin adenosyltransferase</fullName>
    </alternativeName>
    <alternativeName>
        <fullName evidence="4">Cob(II)yrinic acid a,c-diamide adenosyltransferase</fullName>
    </alternativeName>
    <alternativeName>
        <fullName evidence="4">Cobinamide/cobalamin adenosyltransferase</fullName>
    </alternativeName>
</protein>
<keyword evidence="3 4" id="KW-0067">ATP-binding</keyword>
<dbReference type="GO" id="GO:0005524">
    <property type="term" value="F:ATP binding"/>
    <property type="evidence" value="ECO:0007669"/>
    <property type="project" value="UniProtKB-UniRule"/>
</dbReference>
<dbReference type="UniPathway" id="UPA00148">
    <property type="reaction ID" value="UER00233"/>
</dbReference>
<organism evidence="6 7">
    <name type="scientific">Candidatus Woesebacteria bacterium GW2011_GWB1_38_8</name>
    <dbReference type="NCBI Taxonomy" id="1618570"/>
    <lineage>
        <taxon>Bacteria</taxon>
        <taxon>Candidatus Woeseibacteriota</taxon>
    </lineage>
</organism>
<comment type="caution">
    <text evidence="6">The sequence shown here is derived from an EMBL/GenBank/DDBJ whole genome shotgun (WGS) entry which is preliminary data.</text>
</comment>
<reference evidence="6 7" key="1">
    <citation type="journal article" date="2015" name="Nature">
        <title>rRNA introns, odd ribosomes, and small enigmatic genomes across a large radiation of phyla.</title>
        <authorList>
            <person name="Brown C.T."/>
            <person name="Hug L.A."/>
            <person name="Thomas B.C."/>
            <person name="Sharon I."/>
            <person name="Castelle C.J."/>
            <person name="Singh A."/>
            <person name="Wilkins M.J."/>
            <person name="Williams K.H."/>
            <person name="Banfield J.F."/>
        </authorList>
    </citation>
    <scope>NUCLEOTIDE SEQUENCE [LARGE SCALE GENOMIC DNA]</scope>
</reference>
<dbReference type="Gene3D" id="1.20.1200.10">
    <property type="entry name" value="Cobalamin adenosyltransferase-like"/>
    <property type="match status" value="1"/>
</dbReference>
<name>A0A0G0NEV5_9BACT</name>
<evidence type="ECO:0000313" key="6">
    <source>
        <dbReference type="EMBL" id="KKQ84439.1"/>
    </source>
</evidence>
<keyword evidence="4" id="KW-0169">Cobalamin biosynthesis</keyword>
<dbReference type="NCBIfam" id="TIGR00636">
    <property type="entry name" value="PduO_Nterm"/>
    <property type="match status" value="1"/>
</dbReference>
<evidence type="ECO:0000313" key="7">
    <source>
        <dbReference type="Proteomes" id="UP000034081"/>
    </source>
</evidence>
<dbReference type="GO" id="GO:0009236">
    <property type="term" value="P:cobalamin biosynthetic process"/>
    <property type="evidence" value="ECO:0007669"/>
    <property type="project" value="UniProtKB-UniRule"/>
</dbReference>
<dbReference type="AlphaFoldDB" id="A0A0G0NEV5"/>
<feature type="domain" description="Cobalamin adenosyltransferase-like" evidence="5">
    <location>
        <begin position="3"/>
        <end position="164"/>
    </location>
</feature>
<dbReference type="SUPFAM" id="SSF89028">
    <property type="entry name" value="Cobalamin adenosyltransferase-like"/>
    <property type="match status" value="1"/>
</dbReference>
<dbReference type="InterPro" id="IPR036451">
    <property type="entry name" value="CblAdoTrfase-like_sf"/>
</dbReference>
<dbReference type="PANTHER" id="PTHR12213">
    <property type="entry name" value="CORRINOID ADENOSYLTRANSFERASE"/>
    <property type="match status" value="1"/>
</dbReference>
<sequence length="181" mass="20377">MVIYTKRGDKGETSMFDKLSAQRARVSKDSLRVEALGAIDELNSFLGITKTQPDDTKINKIIDEIQRNLLIIGSITAGSKLRFFNSKTKQLEKIIDQLEVGLPVLKNFVVPGGLPAAAQLQYARALSRRVERRMVALSKEQEVRTQILQYLNRLSDCLFMLAREVNSKAGIKDAVWIGKKR</sequence>
<dbReference type="GO" id="GO:0008817">
    <property type="term" value="F:corrinoid adenosyltransferase activity"/>
    <property type="evidence" value="ECO:0007669"/>
    <property type="project" value="UniProtKB-UniRule"/>
</dbReference>
<gene>
    <name evidence="6" type="ORF">UT08_C0018G0045</name>
</gene>
<evidence type="ECO:0000256" key="2">
    <source>
        <dbReference type="ARBA" id="ARBA00022741"/>
    </source>
</evidence>
<comment type="pathway">
    <text evidence="4">Cofactor biosynthesis; adenosylcobalamin biosynthesis; adenosylcobalamin from cob(II)yrinate a,c-diamide: step 2/7.</text>
</comment>
<comment type="catalytic activity">
    <reaction evidence="4">
        <text>2 cob(II)alamin + reduced [electron-transfer flavoprotein] + 2 ATP = 2 adenosylcob(III)alamin + 2 triphosphate + oxidized [electron-transfer flavoprotein] + 3 H(+)</text>
        <dbReference type="Rhea" id="RHEA:28671"/>
        <dbReference type="Rhea" id="RHEA-COMP:10685"/>
        <dbReference type="Rhea" id="RHEA-COMP:10686"/>
        <dbReference type="ChEBI" id="CHEBI:15378"/>
        <dbReference type="ChEBI" id="CHEBI:16304"/>
        <dbReference type="ChEBI" id="CHEBI:18036"/>
        <dbReference type="ChEBI" id="CHEBI:18408"/>
        <dbReference type="ChEBI" id="CHEBI:30616"/>
        <dbReference type="ChEBI" id="CHEBI:57692"/>
        <dbReference type="ChEBI" id="CHEBI:58307"/>
        <dbReference type="EC" id="2.5.1.17"/>
    </reaction>
</comment>
<evidence type="ECO:0000259" key="5">
    <source>
        <dbReference type="Pfam" id="PF01923"/>
    </source>
</evidence>
<dbReference type="EC" id="2.5.1.17" evidence="4"/>